<keyword evidence="7" id="KW-0486">Methionine biosynthesis</keyword>
<sequence>MALVPQWDEIMTDEWDAGRLNSDLSGVGLDTLAVRAGQHRTPEGEHGEPLFFTSSYVFRSAADAAARFAGEVPGNVYSRYTNPTVRAFEERIAALEGAEQAVATASGMAAILATVMSLCSAGDHVLVSRSVFGATVSLFEKYLKRFGLEVDYVPLVDVAAWEPAFKANTRLVFVESPSNPLAELVDIEALSQLCHAKGAMLAVDNCFCTPVLQQPLALGADIVIHSATKYIDGQGRCLGGVVAGRAEQMKEVVGFLRTAGPTLSPFNAWVFLKGLETLRLRMQAHCANALALAEWLEQQPGIEKVYYAGLASHPQHELAKRQQKGFGAVLSFDVAGGKEAAWRFIDATRLVSITANLGDSKTTITHPGSTTHGRLSAEERATAGIRDSLIRVAVGLEDLEDLKADLARGLAAL</sequence>
<dbReference type="InterPro" id="IPR015424">
    <property type="entry name" value="PyrdxlP-dep_Trfase"/>
</dbReference>
<dbReference type="GO" id="GO:0005737">
    <property type="term" value="C:cytoplasm"/>
    <property type="evidence" value="ECO:0007669"/>
    <property type="project" value="TreeGrafter"/>
</dbReference>
<dbReference type="PROSITE" id="PS00868">
    <property type="entry name" value="CYS_MET_METAB_PP"/>
    <property type="match status" value="1"/>
</dbReference>
<dbReference type="FunFam" id="3.90.1150.10:FF:000033">
    <property type="entry name" value="Cystathionine gamma-synthase"/>
    <property type="match status" value="1"/>
</dbReference>
<protein>
    <recommendedName>
        <fullName evidence="6 7">O-succinylhomoserine sulfhydrylase</fullName>
        <shortName evidence="7">OSH sulfhydrylase</shortName>
        <shortName evidence="7">OSHS sulfhydrylase</shortName>
        <ecNumber evidence="7">2.5.1.-</ecNumber>
    </recommendedName>
</protein>
<dbReference type="Gene3D" id="3.40.640.10">
    <property type="entry name" value="Type I PLP-dependent aspartate aminotransferase-like (Major domain)"/>
    <property type="match status" value="1"/>
</dbReference>
<dbReference type="CDD" id="cd00614">
    <property type="entry name" value="CGS_like"/>
    <property type="match status" value="1"/>
</dbReference>
<feature type="modified residue" description="N6-(pyridoxal phosphate)lysine" evidence="7 8">
    <location>
        <position position="229"/>
    </location>
</feature>
<evidence type="ECO:0000256" key="3">
    <source>
        <dbReference type="ARBA" id="ARBA00022679"/>
    </source>
</evidence>
<dbReference type="PANTHER" id="PTHR11808">
    <property type="entry name" value="TRANS-SULFURATION ENZYME FAMILY MEMBER"/>
    <property type="match status" value="1"/>
</dbReference>
<dbReference type="PANTHER" id="PTHR11808:SF80">
    <property type="entry name" value="CYSTATHIONINE GAMMA-LYASE"/>
    <property type="match status" value="1"/>
</dbReference>
<evidence type="ECO:0000256" key="9">
    <source>
        <dbReference type="RuleBase" id="RU362118"/>
    </source>
</evidence>
<evidence type="ECO:0000256" key="6">
    <source>
        <dbReference type="ARBA" id="ARBA00071157"/>
    </source>
</evidence>
<dbReference type="GO" id="GO:0071266">
    <property type="term" value="P:'de novo' L-methionine biosynthetic process"/>
    <property type="evidence" value="ECO:0007669"/>
    <property type="project" value="UniProtKB-UniRule"/>
</dbReference>
<evidence type="ECO:0000256" key="7">
    <source>
        <dbReference type="HAMAP-Rule" id="MF_02056"/>
    </source>
</evidence>
<dbReference type="InterPro" id="IPR015421">
    <property type="entry name" value="PyrdxlP-dep_Trfase_major"/>
</dbReference>
<dbReference type="EMBL" id="CCSF01000001">
    <property type="protein sequence ID" value="CDZ93831.1"/>
    <property type="molecule type" value="Genomic_DNA"/>
</dbReference>
<dbReference type="AlphaFoldDB" id="A0A078LVE3"/>
<dbReference type="GO" id="GO:0016765">
    <property type="term" value="F:transferase activity, transferring alkyl or aryl (other than methyl) groups"/>
    <property type="evidence" value="ECO:0007669"/>
    <property type="project" value="UniProtKB-UniRule"/>
</dbReference>
<evidence type="ECO:0000313" key="11">
    <source>
        <dbReference type="Proteomes" id="UP000053902"/>
    </source>
</evidence>
<dbReference type="SUPFAM" id="SSF53383">
    <property type="entry name" value="PLP-dependent transferases"/>
    <property type="match status" value="1"/>
</dbReference>
<dbReference type="InterPro" id="IPR000277">
    <property type="entry name" value="Cys/Met-Metab_PyrdxlP-dep_enz"/>
</dbReference>
<evidence type="ECO:0000256" key="5">
    <source>
        <dbReference type="ARBA" id="ARBA00060995"/>
    </source>
</evidence>
<comment type="pathway">
    <text evidence="7">Amino-acid biosynthesis; L-methionine biosynthesis via de novo pathway; L-homocysteine from O-succinyl-L-homoserine: step 1/1.</text>
</comment>
<dbReference type="HOGENOM" id="CLU_018986_2_3_6"/>
<dbReference type="UniPathway" id="UPA00051">
    <property type="reaction ID" value="UER00449"/>
</dbReference>
<comment type="similarity">
    <text evidence="5 7">Belongs to the trans-sulfuration enzymes family. MetZ subfamily.</text>
</comment>
<keyword evidence="7" id="KW-0028">Amino-acid biosynthesis</keyword>
<keyword evidence="4 7" id="KW-0663">Pyridoxal phosphate</keyword>
<evidence type="ECO:0000313" key="10">
    <source>
        <dbReference type="EMBL" id="CDZ93831.1"/>
    </source>
</evidence>
<evidence type="ECO:0000256" key="8">
    <source>
        <dbReference type="PIRSR" id="PIRSR001434-2"/>
    </source>
</evidence>
<dbReference type="GO" id="GO:0030170">
    <property type="term" value="F:pyridoxal phosphate binding"/>
    <property type="evidence" value="ECO:0007669"/>
    <property type="project" value="UniProtKB-UniRule"/>
</dbReference>
<evidence type="ECO:0000256" key="1">
    <source>
        <dbReference type="ARBA" id="ARBA00001933"/>
    </source>
</evidence>
<dbReference type="InterPro" id="IPR006234">
    <property type="entry name" value="O-succ-hSer_sulfhydrylase"/>
</dbReference>
<dbReference type="HAMAP" id="MF_02056">
    <property type="entry name" value="MetZ"/>
    <property type="match status" value="1"/>
</dbReference>
<comment type="subunit">
    <text evidence="2 7">Homotetramer.</text>
</comment>
<comment type="cofactor">
    <cofactor evidence="1 7 9">
        <name>pyridoxal 5'-phosphate</name>
        <dbReference type="ChEBI" id="CHEBI:597326"/>
    </cofactor>
</comment>
<dbReference type="NCBIfam" id="TIGR01325">
    <property type="entry name" value="O_suc_HS_sulf"/>
    <property type="match status" value="1"/>
</dbReference>
<dbReference type="FunFam" id="3.40.640.10:FF:000035">
    <property type="entry name" value="O-succinylhomoserine sulfhydrylase"/>
    <property type="match status" value="1"/>
</dbReference>
<dbReference type="eggNOG" id="COG0626">
    <property type="taxonomic scope" value="Bacteria"/>
</dbReference>
<dbReference type="STRING" id="1499686.BN1079_01134"/>
<dbReference type="GO" id="GO:0019346">
    <property type="term" value="P:transsulfuration"/>
    <property type="evidence" value="ECO:0007669"/>
    <property type="project" value="InterPro"/>
</dbReference>
<organism evidence="10 11">
    <name type="scientific">Pseudomonas saudiphocaensis</name>
    <dbReference type="NCBI Taxonomy" id="1499686"/>
    <lineage>
        <taxon>Bacteria</taxon>
        <taxon>Pseudomonadati</taxon>
        <taxon>Pseudomonadota</taxon>
        <taxon>Gammaproteobacteria</taxon>
        <taxon>Pseudomonadales</taxon>
        <taxon>Pseudomonadaceae</taxon>
        <taxon>Pseudomonas</taxon>
    </lineage>
</organism>
<proteinExistence type="inferred from homology"/>
<dbReference type="PIRSF" id="PIRSF001434">
    <property type="entry name" value="CGS"/>
    <property type="match status" value="1"/>
</dbReference>
<dbReference type="EC" id="2.5.1.-" evidence="7"/>
<dbReference type="GO" id="GO:0071268">
    <property type="term" value="P:homocysteine biosynthetic process"/>
    <property type="evidence" value="ECO:0007669"/>
    <property type="project" value="InterPro"/>
</dbReference>
<reference evidence="10 11" key="1">
    <citation type="submission" date="2014-07" db="EMBL/GenBank/DDBJ databases">
        <authorList>
            <person name="Urmite Genomes Urmite Genomes"/>
        </authorList>
    </citation>
    <scope>NUCLEOTIDE SEQUENCE [LARGE SCALE GENOMIC DNA]</scope>
    <source>
        <strain evidence="10 11">20_BN</strain>
    </source>
</reference>
<name>A0A078LVE3_9PSED</name>
<accession>A0A078LVE3</accession>
<keyword evidence="11" id="KW-1185">Reference proteome</keyword>
<evidence type="ECO:0000256" key="2">
    <source>
        <dbReference type="ARBA" id="ARBA00011881"/>
    </source>
</evidence>
<dbReference type="Gene3D" id="3.90.1150.10">
    <property type="entry name" value="Aspartate Aminotransferase, domain 1"/>
    <property type="match status" value="1"/>
</dbReference>
<dbReference type="InterPro" id="IPR054542">
    <property type="entry name" value="Cys_met_metab_PP"/>
</dbReference>
<comment type="catalytic activity">
    <reaction evidence="7">
        <text>O-succinyl-L-homoserine + hydrogen sulfide = L-homocysteine + succinate</text>
        <dbReference type="Rhea" id="RHEA:27826"/>
        <dbReference type="ChEBI" id="CHEBI:29919"/>
        <dbReference type="ChEBI" id="CHEBI:30031"/>
        <dbReference type="ChEBI" id="CHEBI:57661"/>
        <dbReference type="ChEBI" id="CHEBI:58199"/>
    </reaction>
</comment>
<dbReference type="Proteomes" id="UP000053902">
    <property type="component" value="Unassembled WGS sequence"/>
</dbReference>
<comment type="function">
    <text evidence="7">Catalyzes the formation of L-homocysteine from O-succinyl-L-homoserine (OSHS) and hydrogen sulfide.</text>
</comment>
<gene>
    <name evidence="7 10" type="primary">metZ</name>
    <name evidence="10" type="ORF">BN1079_01134</name>
</gene>
<dbReference type="Pfam" id="PF01053">
    <property type="entry name" value="Cys_Met_Meta_PP"/>
    <property type="match status" value="1"/>
</dbReference>
<keyword evidence="3 7" id="KW-0808">Transferase</keyword>
<evidence type="ECO:0000256" key="4">
    <source>
        <dbReference type="ARBA" id="ARBA00022898"/>
    </source>
</evidence>
<dbReference type="GO" id="GO:0016846">
    <property type="term" value="F:carbon-sulfur lyase activity"/>
    <property type="evidence" value="ECO:0007669"/>
    <property type="project" value="TreeGrafter"/>
</dbReference>
<dbReference type="InterPro" id="IPR015422">
    <property type="entry name" value="PyrdxlP-dep_Trfase_small"/>
</dbReference>
<dbReference type="NCBIfam" id="NF006003">
    <property type="entry name" value="PRK08133.1"/>
    <property type="match status" value="1"/>
</dbReference>